<dbReference type="RefSeq" id="XP_012761330.2">
    <property type="nucleotide sequence ID" value="XM_012905876.2"/>
</dbReference>
<gene>
    <name evidence="2" type="ORF">PRSY57_0401200</name>
</gene>
<accession>A0A151LS59</accession>
<name>A0A151LS59_PLARE</name>
<protein>
    <submittedName>
        <fullName evidence="2">Uncharacterized protein</fullName>
    </submittedName>
</protein>
<dbReference type="Proteomes" id="UP000076359">
    <property type="component" value="Chromosome 4"/>
</dbReference>
<dbReference type="VEuPathDB" id="PlasmoDB:PRG01_0405400"/>
<feature type="compositionally biased region" description="Basic and acidic residues" evidence="1">
    <location>
        <begin position="756"/>
        <end position="766"/>
    </location>
</feature>
<comment type="caution">
    <text evidence="2">The sequence shown here is derived from an EMBL/GenBank/DDBJ whole genome shotgun (WGS) entry which is preliminary data.</text>
</comment>
<feature type="compositionally biased region" description="Basic and acidic residues" evidence="1">
    <location>
        <begin position="388"/>
        <end position="411"/>
    </location>
</feature>
<evidence type="ECO:0000313" key="2">
    <source>
        <dbReference type="EMBL" id="KYO02018.1"/>
    </source>
</evidence>
<feature type="compositionally biased region" description="Low complexity" evidence="1">
    <location>
        <begin position="412"/>
        <end position="430"/>
    </location>
</feature>
<dbReference type="AlphaFoldDB" id="A0A151LS59"/>
<feature type="region of interest" description="Disordered" evidence="1">
    <location>
        <begin position="365"/>
        <end position="459"/>
    </location>
</feature>
<feature type="region of interest" description="Disordered" evidence="1">
    <location>
        <begin position="730"/>
        <end position="766"/>
    </location>
</feature>
<feature type="compositionally biased region" description="Polar residues" evidence="1">
    <location>
        <begin position="374"/>
        <end position="387"/>
    </location>
</feature>
<dbReference type="GeneID" id="24529427"/>
<reference evidence="2 3" key="1">
    <citation type="journal article" date="2016" name="Nat. Commun.">
        <title>Genomes of cryptic chimpanzee Plasmodium species reveal key evolutionary events leading to human malaria.</title>
        <authorList>
            <person name="Sundararaman S.A."/>
            <person name="Plenderleith L.J."/>
            <person name="Liu W."/>
            <person name="Loy D.E."/>
            <person name="Learn G.H."/>
            <person name="Li Y."/>
            <person name="Shaw K.S."/>
            <person name="Ayouba A."/>
            <person name="Peeters M."/>
            <person name="Speede S."/>
            <person name="Shaw G.M."/>
            <person name="Bushman F.D."/>
            <person name="Brisson D."/>
            <person name="Rayner J.C."/>
            <person name="Sharp P.M."/>
            <person name="Hahn B.H."/>
        </authorList>
    </citation>
    <scope>NUCLEOTIDE SEQUENCE [LARGE SCALE GENOMIC DNA]</scope>
    <source>
        <strain evidence="2 3">SY57</strain>
    </source>
</reference>
<sequence length="766" mass="89040">MYKTEENNNNYLNNLNLKGKVCSDFSLSNTPSNDRMNITDNKMYNSDKEKNLNDKGSFKLNNCYEGDINSRTSSNINCNNVVSSNNNSTNGDNNLDTLQMLDSLNYWYGSSFSKENILKKNKNSLSGDKKGMSQSDYLNIKKSKLINYLNFFMRVCCSKSSYIKFVNHYFNIIYSNNINILFRYECILQKFGEYNEKNLTAQDYYNGYVNLNKVPLFLSERHSSLYGKLSDINSKQEHLRSSTNFEKNILSFLSAYDNLTINFFNHIFSKLNNGEMNMDNSNVEGMINNFLYKKKLLKENVFNLLLKLSKSYEIKYSEVINDIQNGEHIKEKNEERILELLNHKEVIKLSNDSTMDKDHVDIKDVNNEKKLDSSNEPVQSIVSNNIYDDNKNDDNKNDDNKNDDNKNDDNNKNNNNDNKNDDNNNNNNNDNKNDDNNNNSSVAGCHVDSLNEPKMSSDNLKDTCNIHDTNEIPEVDKEKDSDGIYNLCHINDNNINNSSFHHMESNNNDNNEMTTTSATTVTTITTATTATTMTPNAMICSNSELNNSCNNMKSSEVSILEDIKDKLNEEINMYDSIYNVQIVEDCDYMNVPNIEEEQKDIYNDNIYNIENMNNMYNDYNDYNNNNNIIENMYSFLKNNNFIPNDNIYTDFFENGNDVFLNKIKKNDKDAYFKLIEKFDRMYSIINDFKSNIKPYSSNESDMNNMHEYIQKKKKKKIFNNNDYIFKMGPSEMSKKNLRNNSLTKNEGLKRSKRNLKKNDIAKKKAK</sequence>
<dbReference type="VEuPathDB" id="PlasmoDB:PRCDC_0401200"/>
<organism evidence="2 3">
    <name type="scientific">Plasmodium reichenowi</name>
    <dbReference type="NCBI Taxonomy" id="5854"/>
    <lineage>
        <taxon>Eukaryota</taxon>
        <taxon>Sar</taxon>
        <taxon>Alveolata</taxon>
        <taxon>Apicomplexa</taxon>
        <taxon>Aconoidasida</taxon>
        <taxon>Haemosporida</taxon>
        <taxon>Plasmodiidae</taxon>
        <taxon>Plasmodium</taxon>
        <taxon>Plasmodium (Laverania)</taxon>
    </lineage>
</organism>
<evidence type="ECO:0000256" key="1">
    <source>
        <dbReference type="SAM" id="MobiDB-lite"/>
    </source>
</evidence>
<proteinExistence type="predicted"/>
<evidence type="ECO:0000313" key="3">
    <source>
        <dbReference type="Proteomes" id="UP000076359"/>
    </source>
</evidence>
<dbReference type="KEGG" id="prei:PRSY57_0401200"/>
<dbReference type="EMBL" id="LVLA01000005">
    <property type="protein sequence ID" value="KYO02018.1"/>
    <property type="molecule type" value="Genomic_DNA"/>
</dbReference>